<organism evidence="1 2">
    <name type="scientific">Silvimonas iriomotensis</name>
    <dbReference type="NCBI Taxonomy" id="449662"/>
    <lineage>
        <taxon>Bacteria</taxon>
        <taxon>Pseudomonadati</taxon>
        <taxon>Pseudomonadota</taxon>
        <taxon>Betaproteobacteria</taxon>
        <taxon>Neisseriales</taxon>
        <taxon>Chitinibacteraceae</taxon>
        <taxon>Silvimonas</taxon>
    </lineage>
</organism>
<dbReference type="Proteomes" id="UP000637267">
    <property type="component" value="Unassembled WGS sequence"/>
</dbReference>
<gene>
    <name evidence="1" type="ORF">GCM10010970_40420</name>
</gene>
<sequence>MCLPALPQGEGAQSAGRVRVIGAEMLSDFIDYIDANVNVNSSAPNNK</sequence>
<comment type="caution">
    <text evidence="1">The sequence shown here is derived from an EMBL/GenBank/DDBJ whole genome shotgun (WGS) entry which is preliminary data.</text>
</comment>
<proteinExistence type="predicted"/>
<evidence type="ECO:0000313" key="2">
    <source>
        <dbReference type="Proteomes" id="UP000637267"/>
    </source>
</evidence>
<evidence type="ECO:0000313" key="1">
    <source>
        <dbReference type="EMBL" id="GGP24042.1"/>
    </source>
</evidence>
<name>A0ABQ2PEQ6_9NEIS</name>
<dbReference type="EMBL" id="BMLX01000009">
    <property type="protein sequence ID" value="GGP24042.1"/>
    <property type="molecule type" value="Genomic_DNA"/>
</dbReference>
<accession>A0ABQ2PEQ6</accession>
<keyword evidence="2" id="KW-1185">Reference proteome</keyword>
<protein>
    <submittedName>
        <fullName evidence="1">Uncharacterized protein</fullName>
    </submittedName>
</protein>
<reference evidence="2" key="1">
    <citation type="journal article" date="2019" name="Int. J. Syst. Evol. Microbiol.">
        <title>The Global Catalogue of Microorganisms (GCM) 10K type strain sequencing project: providing services to taxonomists for standard genome sequencing and annotation.</title>
        <authorList>
            <consortium name="The Broad Institute Genomics Platform"/>
            <consortium name="The Broad Institute Genome Sequencing Center for Infectious Disease"/>
            <person name="Wu L."/>
            <person name="Ma J."/>
        </authorList>
    </citation>
    <scope>NUCLEOTIDE SEQUENCE [LARGE SCALE GENOMIC DNA]</scope>
    <source>
        <strain evidence="2">CGMCC 1.8859</strain>
    </source>
</reference>